<evidence type="ECO:0000313" key="10">
    <source>
        <dbReference type="Proteomes" id="UP001500752"/>
    </source>
</evidence>
<organism evidence="9 10">
    <name type="scientific">Arthrobacter ginkgonis</name>
    <dbReference type="NCBI Taxonomy" id="1630594"/>
    <lineage>
        <taxon>Bacteria</taxon>
        <taxon>Bacillati</taxon>
        <taxon>Actinomycetota</taxon>
        <taxon>Actinomycetes</taxon>
        <taxon>Micrococcales</taxon>
        <taxon>Micrococcaceae</taxon>
        <taxon>Arthrobacter</taxon>
    </lineage>
</organism>
<evidence type="ECO:0000256" key="6">
    <source>
        <dbReference type="ARBA" id="ARBA00022692"/>
    </source>
</evidence>
<comment type="subcellular location">
    <subcellularLocation>
        <location evidence="1">Membrane</location>
        <topology evidence="1">Multi-pass membrane protein</topology>
    </subcellularLocation>
</comment>
<accession>A0ABP7BQI6</accession>
<evidence type="ECO:0008006" key="11">
    <source>
        <dbReference type="Google" id="ProtNLM"/>
    </source>
</evidence>
<keyword evidence="10" id="KW-1185">Reference proteome</keyword>
<dbReference type="InterPro" id="IPR029044">
    <property type="entry name" value="Nucleotide-diphossugar_trans"/>
</dbReference>
<protein>
    <recommendedName>
        <fullName evidence="11">Glycosyltransferase 2-like domain-containing protein</fullName>
    </recommendedName>
</protein>
<evidence type="ECO:0000256" key="1">
    <source>
        <dbReference type="ARBA" id="ARBA00004141"/>
    </source>
</evidence>
<comment type="pathway">
    <text evidence="2">Lipid metabolism; sphingolipid metabolism.</text>
</comment>
<keyword evidence="4" id="KW-0328">Glycosyltransferase</keyword>
<evidence type="ECO:0000256" key="3">
    <source>
        <dbReference type="ARBA" id="ARBA00004991"/>
    </source>
</evidence>
<dbReference type="Proteomes" id="UP001500752">
    <property type="component" value="Unassembled WGS sequence"/>
</dbReference>
<evidence type="ECO:0000256" key="5">
    <source>
        <dbReference type="ARBA" id="ARBA00022679"/>
    </source>
</evidence>
<proteinExistence type="predicted"/>
<evidence type="ECO:0000256" key="4">
    <source>
        <dbReference type="ARBA" id="ARBA00022676"/>
    </source>
</evidence>
<comment type="caution">
    <text evidence="9">The sequence shown here is derived from an EMBL/GenBank/DDBJ whole genome shotgun (WGS) entry which is preliminary data.</text>
</comment>
<keyword evidence="8" id="KW-0472">Membrane</keyword>
<sequence>MTRTRDGAPTENGPGAGVEYVLPVRWMDNRRDEELTRYLRRLVRSVDVTVVDGSPAPVFERHARLWGTWLRHVRPDAPRGEGYNGKAVGAMTGLRLARHELVVIADDDVRYSRRSLRQVVDRLRDADLVRPQNYYSPLPWHARWDTARILVNRAFASDYPGTLALRRSSLPDGYRQDVLFENLELIRTVRARGGREERADDVFVARIPPTARHFWSQRVRQAYDSQAQPARLAAELALLPALLLQSRRPAGYLLWTAACIGVAAAGRRRNGGTTAFGASAPAWAPLWVAERAVTAWSALALRAAGGVPYGGSRIQDAASPERSLRLLATEKGARP</sequence>
<reference evidence="10" key="1">
    <citation type="journal article" date="2019" name="Int. J. Syst. Evol. Microbiol.">
        <title>The Global Catalogue of Microorganisms (GCM) 10K type strain sequencing project: providing services to taxonomists for standard genome sequencing and annotation.</title>
        <authorList>
            <consortium name="The Broad Institute Genomics Platform"/>
            <consortium name="The Broad Institute Genome Sequencing Center for Infectious Disease"/>
            <person name="Wu L."/>
            <person name="Ma J."/>
        </authorList>
    </citation>
    <scope>NUCLEOTIDE SEQUENCE [LARGE SCALE GENOMIC DNA]</scope>
    <source>
        <strain evidence="10">JCM 30742</strain>
    </source>
</reference>
<dbReference type="EMBL" id="BAABEO010000001">
    <property type="protein sequence ID" value="GAA3666130.1"/>
    <property type="molecule type" value="Genomic_DNA"/>
</dbReference>
<evidence type="ECO:0000313" key="9">
    <source>
        <dbReference type="EMBL" id="GAA3666130.1"/>
    </source>
</evidence>
<evidence type="ECO:0000256" key="2">
    <source>
        <dbReference type="ARBA" id="ARBA00004760"/>
    </source>
</evidence>
<evidence type="ECO:0000256" key="8">
    <source>
        <dbReference type="ARBA" id="ARBA00023136"/>
    </source>
</evidence>
<keyword evidence="6" id="KW-0812">Transmembrane</keyword>
<name>A0ABP7BQI6_9MICC</name>
<dbReference type="Gene3D" id="3.90.550.10">
    <property type="entry name" value="Spore Coat Polysaccharide Biosynthesis Protein SpsA, Chain A"/>
    <property type="match status" value="1"/>
</dbReference>
<gene>
    <name evidence="9" type="ORF">GCM10023081_01150</name>
</gene>
<keyword evidence="5" id="KW-0808">Transferase</keyword>
<dbReference type="Pfam" id="PF13506">
    <property type="entry name" value="Glyco_transf_21"/>
    <property type="match status" value="1"/>
</dbReference>
<comment type="pathway">
    <text evidence="3">Sphingolipid metabolism.</text>
</comment>
<evidence type="ECO:0000256" key="7">
    <source>
        <dbReference type="ARBA" id="ARBA00022989"/>
    </source>
</evidence>
<dbReference type="InterPro" id="IPR025993">
    <property type="entry name" value="Ceramide_glucosylTrfase"/>
</dbReference>
<keyword evidence="7" id="KW-1133">Transmembrane helix</keyword>
<dbReference type="RefSeq" id="WP_345147681.1">
    <property type="nucleotide sequence ID" value="NZ_BAABEO010000001.1"/>
</dbReference>
<dbReference type="SUPFAM" id="SSF53448">
    <property type="entry name" value="Nucleotide-diphospho-sugar transferases"/>
    <property type="match status" value="1"/>
</dbReference>